<reference evidence="1" key="1">
    <citation type="submission" date="2017-08" db="EMBL/GenBank/DDBJ databases">
        <authorList>
            <person name="de Groot N.N."/>
        </authorList>
    </citation>
    <scope>NUCLEOTIDE SEQUENCE [LARGE SCALE GENOMIC DNA]</scope>
    <source>
        <strain evidence="1">PX439</strain>
    </source>
</reference>
<dbReference type="Proteomes" id="UP000216624">
    <property type="component" value="Unassembled WGS sequence"/>
</dbReference>
<dbReference type="EMBL" id="NMWX01000510">
    <property type="protein sequence ID" value="OZF78810.1"/>
    <property type="molecule type" value="Genomic_DNA"/>
</dbReference>
<dbReference type="OrthoDB" id="5815263at2759"/>
<keyword evidence="2" id="KW-1185">Reference proteome</keyword>
<dbReference type="eggNOG" id="ENOG502TJ10">
    <property type="taxonomic scope" value="Eukaryota"/>
</dbReference>
<feature type="non-terminal residue" evidence="1">
    <location>
        <position position="1"/>
    </location>
</feature>
<gene>
    <name evidence="1" type="ORF">FL82_10906</name>
</gene>
<evidence type="ECO:0000313" key="1">
    <source>
        <dbReference type="EMBL" id="OZF78810.1"/>
    </source>
</evidence>
<dbReference type="HOGENOM" id="CLU_2814769_0_0_1"/>
<dbReference type="OMA" id="WVPIPRE"/>
<evidence type="ECO:0000313" key="2">
    <source>
        <dbReference type="Proteomes" id="UP000216624"/>
    </source>
</evidence>
<name>A0A260YZG9_CAERE</name>
<proteinExistence type="predicted"/>
<organism evidence="1 2">
    <name type="scientific">Caenorhabditis remanei</name>
    <name type="common">Caenorhabditis vulgaris</name>
    <dbReference type="NCBI Taxonomy" id="31234"/>
    <lineage>
        <taxon>Eukaryota</taxon>
        <taxon>Metazoa</taxon>
        <taxon>Ecdysozoa</taxon>
        <taxon>Nematoda</taxon>
        <taxon>Chromadorea</taxon>
        <taxon>Rhabditida</taxon>
        <taxon>Rhabditina</taxon>
        <taxon>Rhabditomorpha</taxon>
        <taxon>Rhabditoidea</taxon>
        <taxon>Rhabditidae</taxon>
        <taxon>Peloderinae</taxon>
        <taxon>Caenorhabditis</taxon>
    </lineage>
</organism>
<protein>
    <submittedName>
        <fullName evidence="1">Uncharacterized protein</fullName>
    </submittedName>
</protein>
<accession>A0A260YZG9</accession>
<sequence length="65" mass="7498">MRFFGFFILFFAVFAPSLAIFRSSSRGMTSIDENSGDVIWVPIPEERLFEDGGRRKCLFCRGGRR</sequence>
<comment type="caution">
    <text evidence="1">The sequence shown here is derived from an EMBL/GenBank/DDBJ whole genome shotgun (WGS) entry which is preliminary data.</text>
</comment>